<evidence type="ECO:0000313" key="4">
    <source>
        <dbReference type="Proteomes" id="UP001597460"/>
    </source>
</evidence>
<dbReference type="Proteomes" id="UP001597460">
    <property type="component" value="Unassembled WGS sequence"/>
</dbReference>
<dbReference type="EMBL" id="JBHULI010000005">
    <property type="protein sequence ID" value="MFD2531619.1"/>
    <property type="molecule type" value="Genomic_DNA"/>
</dbReference>
<feature type="signal peptide" evidence="1">
    <location>
        <begin position="1"/>
        <end position="18"/>
    </location>
</feature>
<proteinExistence type="predicted"/>
<sequence length="158" mass="18051">MKTLLLIFALALSTLSFSNISEPVANPIFDINDYTWLVGSWEGDGFGGISHETWEKPIHGTMMGMYRHINAEGELVFYEFLLLDETGLRLKHFNPDLTGWEEKDDMTTFEMISFSKDKIELKGLTFERTSDTEMVISLKMSQGGEPHTEIFNMKRTGL</sequence>
<organism evidence="3 4">
    <name type="scientific">Gracilimonas halophila</name>
    <dbReference type="NCBI Taxonomy" id="1834464"/>
    <lineage>
        <taxon>Bacteria</taxon>
        <taxon>Pseudomonadati</taxon>
        <taxon>Balneolota</taxon>
        <taxon>Balneolia</taxon>
        <taxon>Balneolales</taxon>
        <taxon>Balneolaceae</taxon>
        <taxon>Gracilimonas</taxon>
    </lineage>
</organism>
<name>A0ABW5JJ32_9BACT</name>
<keyword evidence="1" id="KW-0732">Signal</keyword>
<keyword evidence="4" id="KW-1185">Reference proteome</keyword>
<reference evidence="4" key="1">
    <citation type="journal article" date="2019" name="Int. J. Syst. Evol. Microbiol.">
        <title>The Global Catalogue of Microorganisms (GCM) 10K type strain sequencing project: providing services to taxonomists for standard genome sequencing and annotation.</title>
        <authorList>
            <consortium name="The Broad Institute Genomics Platform"/>
            <consortium name="The Broad Institute Genome Sequencing Center for Infectious Disease"/>
            <person name="Wu L."/>
            <person name="Ma J."/>
        </authorList>
    </citation>
    <scope>NUCLEOTIDE SEQUENCE [LARGE SCALE GENOMIC DNA]</scope>
    <source>
        <strain evidence="4">KCTC 52042</strain>
    </source>
</reference>
<evidence type="ECO:0000259" key="2">
    <source>
        <dbReference type="Pfam" id="PF19780"/>
    </source>
</evidence>
<comment type="caution">
    <text evidence="3">The sequence shown here is derived from an EMBL/GenBank/DDBJ whole genome shotgun (WGS) entry which is preliminary data.</text>
</comment>
<evidence type="ECO:0000313" key="3">
    <source>
        <dbReference type="EMBL" id="MFD2531619.1"/>
    </source>
</evidence>
<dbReference type="RefSeq" id="WP_390299009.1">
    <property type="nucleotide sequence ID" value="NZ_JBHULI010000005.1"/>
</dbReference>
<dbReference type="InterPro" id="IPR046232">
    <property type="entry name" value="DUF6265"/>
</dbReference>
<protein>
    <submittedName>
        <fullName evidence="3">DUF6265 family protein</fullName>
    </submittedName>
</protein>
<evidence type="ECO:0000256" key="1">
    <source>
        <dbReference type="SAM" id="SignalP"/>
    </source>
</evidence>
<gene>
    <name evidence="3" type="ORF">ACFSVN_04090</name>
</gene>
<feature type="domain" description="DUF6265" evidence="2">
    <location>
        <begin position="36"/>
        <end position="139"/>
    </location>
</feature>
<accession>A0ABW5JJ32</accession>
<feature type="chain" id="PRO_5045576470" evidence="1">
    <location>
        <begin position="19"/>
        <end position="158"/>
    </location>
</feature>
<dbReference type="Pfam" id="PF19780">
    <property type="entry name" value="DUF6265"/>
    <property type="match status" value="1"/>
</dbReference>